<gene>
    <name evidence="2" type="ORF">Csp1_18810</name>
</gene>
<evidence type="ECO:0000313" key="2">
    <source>
        <dbReference type="EMBL" id="AWT26654.1"/>
    </source>
</evidence>
<dbReference type="Pfam" id="PF14256">
    <property type="entry name" value="YwiC"/>
    <property type="match status" value="1"/>
</dbReference>
<reference evidence="3" key="1">
    <citation type="submission" date="2017-11" db="EMBL/GenBank/DDBJ databases">
        <title>Otitis media/interna in a cat caused by the recently described species Corynebacterium provencense.</title>
        <authorList>
            <person name="Kittl S."/>
            <person name="Brodard I."/>
            <person name="Rychener L."/>
            <person name="Jores J."/>
            <person name="Roosje P."/>
            <person name="Gobeli Brawand S."/>
        </authorList>
    </citation>
    <scope>NUCLEOTIDE SEQUENCE [LARGE SCALE GENOMIC DNA]</scope>
    <source>
        <strain evidence="3">17KM38</strain>
    </source>
</reference>
<feature type="transmembrane region" description="Helical" evidence="1">
    <location>
        <begin position="179"/>
        <end position="197"/>
    </location>
</feature>
<keyword evidence="1" id="KW-0472">Membrane</keyword>
<organism evidence="2 3">
    <name type="scientific">Corynebacterium provencense</name>
    <dbReference type="NCBI Taxonomy" id="1737425"/>
    <lineage>
        <taxon>Bacteria</taxon>
        <taxon>Bacillati</taxon>
        <taxon>Actinomycetota</taxon>
        <taxon>Actinomycetes</taxon>
        <taxon>Mycobacteriales</taxon>
        <taxon>Corynebacteriaceae</taxon>
        <taxon>Corynebacterium</taxon>
    </lineage>
</organism>
<feature type="transmembrane region" description="Helical" evidence="1">
    <location>
        <begin position="209"/>
        <end position="229"/>
    </location>
</feature>
<feature type="transmembrane region" description="Helical" evidence="1">
    <location>
        <begin position="104"/>
        <end position="121"/>
    </location>
</feature>
<protein>
    <recommendedName>
        <fullName evidence="4">YwiC-like protein</fullName>
    </recommendedName>
</protein>
<evidence type="ECO:0000256" key="1">
    <source>
        <dbReference type="SAM" id="Phobius"/>
    </source>
</evidence>
<dbReference type="EMBL" id="CP024988">
    <property type="protein sequence ID" value="AWT26654.1"/>
    <property type="molecule type" value="Genomic_DNA"/>
</dbReference>
<dbReference type="STRING" id="1737425.GCA_900049755_00994"/>
<keyword evidence="1" id="KW-0812">Transmembrane</keyword>
<dbReference type="KEGG" id="cpre:Csp1_18810"/>
<feature type="transmembrane region" description="Helical" evidence="1">
    <location>
        <begin position="77"/>
        <end position="98"/>
    </location>
</feature>
<accession>A0A2Z3YVR8</accession>
<name>A0A2Z3YVR8_9CORY</name>
<dbReference type="AlphaFoldDB" id="A0A2Z3YVR8"/>
<feature type="transmembrane region" description="Helical" evidence="1">
    <location>
        <begin position="35"/>
        <end position="56"/>
    </location>
</feature>
<dbReference type="Proteomes" id="UP000247696">
    <property type="component" value="Chromosome"/>
</dbReference>
<evidence type="ECO:0008006" key="4">
    <source>
        <dbReference type="Google" id="ProtNLM"/>
    </source>
</evidence>
<keyword evidence="1" id="KW-1133">Transmembrane helix</keyword>
<keyword evidence="3" id="KW-1185">Reference proteome</keyword>
<evidence type="ECO:0000313" key="3">
    <source>
        <dbReference type="Proteomes" id="UP000247696"/>
    </source>
</evidence>
<feature type="transmembrane region" description="Helical" evidence="1">
    <location>
        <begin position="291"/>
        <end position="314"/>
    </location>
</feature>
<sequence length="315" mass="33415">MIFSPVLVGLAWAVSLTSLIGSAGSGDRGPGGADMLRMSLTTAAVTVAWVAGYLTFFTVGKWLPARRSGNRRILRAAGVPLACYGSVTAMAVVCAVLLQPHLLWWAVVFAPLTVVSVYEIWRGTPRSLIAGAAETVTSALVIAALATTGPGSTSAVTGGITLTRNVFSSEVVASLPPELWVTVIWLALYQVGTVLYVKTMIRERGSRPWWRGSVAFHVVALAVTTATVFSGDLAVVPWLIAEAVMVRALWRSWSVPRQEVFSRRTEEATGTGGSRKPTWTPRKVGLAEVPLVVAVTVAGILTAVLFNGPILLYIG</sequence>
<proteinExistence type="predicted"/>
<dbReference type="InterPro" id="IPR025576">
    <property type="entry name" value="YwiC"/>
</dbReference>